<dbReference type="Proteomes" id="UP000765509">
    <property type="component" value="Unassembled WGS sequence"/>
</dbReference>
<dbReference type="OrthoDB" id="425619at2759"/>
<protein>
    <recommendedName>
        <fullName evidence="1">Integrase zinc-binding domain-containing protein</fullName>
    </recommendedName>
</protein>
<accession>A0A9Q3HZE8</accession>
<evidence type="ECO:0000313" key="2">
    <source>
        <dbReference type="EMBL" id="MBW0522608.1"/>
    </source>
</evidence>
<feature type="domain" description="Integrase zinc-binding" evidence="1">
    <location>
        <begin position="80"/>
        <end position="135"/>
    </location>
</feature>
<dbReference type="PANTHER" id="PTHR47266">
    <property type="entry name" value="ENDONUCLEASE-RELATED"/>
    <property type="match status" value="1"/>
</dbReference>
<dbReference type="FunFam" id="1.10.340.70:FF:000001">
    <property type="entry name" value="Retrovirus-related Pol polyprotein from transposon gypsy-like Protein"/>
    <property type="match status" value="1"/>
</dbReference>
<sequence length="153" mass="17749">MNSQQLIKQDEFQLSRFFAVKVEFFSELIESISKALWRDSNYRIILQEFGKGEYFHDYSLDSSFQVLLFKGWVVVPNKPTIKLSILQNFHDSPLAGHPGQEKTLKLVKQDPHWSGMAQFIKDYVSSCQQCSRNKNISSKNFELLQRLPITNGS</sequence>
<name>A0A9Q3HZE8_9BASI</name>
<proteinExistence type="predicted"/>
<dbReference type="InterPro" id="IPR052160">
    <property type="entry name" value="Gypsy_RT_Integrase-like"/>
</dbReference>
<gene>
    <name evidence="2" type="ORF">O181_062323</name>
</gene>
<evidence type="ECO:0000259" key="1">
    <source>
        <dbReference type="Pfam" id="PF17921"/>
    </source>
</evidence>
<dbReference type="InterPro" id="IPR041588">
    <property type="entry name" value="Integrase_H2C2"/>
</dbReference>
<comment type="caution">
    <text evidence="2">The sequence shown here is derived from an EMBL/GenBank/DDBJ whole genome shotgun (WGS) entry which is preliminary data.</text>
</comment>
<organism evidence="2 3">
    <name type="scientific">Austropuccinia psidii MF-1</name>
    <dbReference type="NCBI Taxonomy" id="1389203"/>
    <lineage>
        <taxon>Eukaryota</taxon>
        <taxon>Fungi</taxon>
        <taxon>Dikarya</taxon>
        <taxon>Basidiomycota</taxon>
        <taxon>Pucciniomycotina</taxon>
        <taxon>Pucciniomycetes</taxon>
        <taxon>Pucciniales</taxon>
        <taxon>Sphaerophragmiaceae</taxon>
        <taxon>Austropuccinia</taxon>
    </lineage>
</organism>
<dbReference type="Gene3D" id="1.10.340.70">
    <property type="match status" value="1"/>
</dbReference>
<reference evidence="2" key="1">
    <citation type="submission" date="2021-03" db="EMBL/GenBank/DDBJ databases">
        <title>Draft genome sequence of rust myrtle Austropuccinia psidii MF-1, a brazilian biotype.</title>
        <authorList>
            <person name="Quecine M.C."/>
            <person name="Pachon D.M.R."/>
            <person name="Bonatelli M.L."/>
            <person name="Correr F.H."/>
            <person name="Franceschini L.M."/>
            <person name="Leite T.F."/>
            <person name="Margarido G.R.A."/>
            <person name="Almeida C.A."/>
            <person name="Ferrarezi J.A."/>
            <person name="Labate C.A."/>
        </authorList>
    </citation>
    <scope>NUCLEOTIDE SEQUENCE</scope>
    <source>
        <strain evidence="2">MF-1</strain>
    </source>
</reference>
<keyword evidence="3" id="KW-1185">Reference proteome</keyword>
<dbReference type="Pfam" id="PF17921">
    <property type="entry name" value="Integrase_H2C2"/>
    <property type="match status" value="1"/>
</dbReference>
<dbReference type="AlphaFoldDB" id="A0A9Q3HZE8"/>
<evidence type="ECO:0000313" key="3">
    <source>
        <dbReference type="Proteomes" id="UP000765509"/>
    </source>
</evidence>
<dbReference type="EMBL" id="AVOT02029681">
    <property type="protein sequence ID" value="MBW0522608.1"/>
    <property type="molecule type" value="Genomic_DNA"/>
</dbReference>